<dbReference type="GO" id="GO:0000785">
    <property type="term" value="C:chromatin"/>
    <property type="evidence" value="ECO:0007669"/>
    <property type="project" value="TreeGrafter"/>
</dbReference>
<keyword evidence="5 6" id="KW-0539">Nucleus</keyword>
<reference evidence="10" key="1">
    <citation type="submission" date="2016-06" db="UniProtKB">
        <authorList>
            <consortium name="WormBaseParasite"/>
        </authorList>
    </citation>
    <scope>IDENTIFICATION</scope>
</reference>
<feature type="domain" description="T-box" evidence="7">
    <location>
        <begin position="48"/>
        <end position="156"/>
    </location>
</feature>
<dbReference type="PRINTS" id="PR00937">
    <property type="entry name" value="TBOX"/>
</dbReference>
<evidence type="ECO:0000256" key="4">
    <source>
        <dbReference type="ARBA" id="ARBA00023163"/>
    </source>
</evidence>
<keyword evidence="3 6" id="KW-0238">DNA-binding</keyword>
<dbReference type="AlphaFoldDB" id="A0A183AAG5"/>
<dbReference type="InterPro" id="IPR046360">
    <property type="entry name" value="T-box_DNA-bd"/>
</dbReference>
<evidence type="ECO:0000313" key="8">
    <source>
        <dbReference type="EMBL" id="VDP71122.1"/>
    </source>
</evidence>
<evidence type="ECO:0000256" key="5">
    <source>
        <dbReference type="ARBA" id="ARBA00023242"/>
    </source>
</evidence>
<evidence type="ECO:0000256" key="2">
    <source>
        <dbReference type="ARBA" id="ARBA00023015"/>
    </source>
</evidence>
<evidence type="ECO:0000259" key="7">
    <source>
        <dbReference type="PROSITE" id="PS50252"/>
    </source>
</evidence>
<keyword evidence="9" id="KW-1185">Reference proteome</keyword>
<dbReference type="Gene3D" id="2.60.40.820">
    <property type="entry name" value="Transcription factor, T-box"/>
    <property type="match status" value="1"/>
</dbReference>
<dbReference type="InterPro" id="IPR001699">
    <property type="entry name" value="TF_T-box"/>
</dbReference>
<dbReference type="OrthoDB" id="7442607at2759"/>
<sequence>MLKSILLAEGTTKIVQNKTVYCNSIPHVGLHLGLTIIWATGMNPVDIRMFPSFKVRVTGLDPNAKYIMLLDLVAKDEHRYKFHNGKWTVAGKADPEPLRKPYMHPDSPATGEEWMHKPISFHKLKLTNNVTDRQHGSICTYMNVHTTQAHQFITKVPQVTSDFTSIRDIRLCVEGEELLTNLAYCYTKYTQEFVCIQLCERGGCVM</sequence>
<dbReference type="InterPro" id="IPR018186">
    <property type="entry name" value="TF_T-box_CS"/>
</dbReference>
<dbReference type="PROSITE" id="PS01264">
    <property type="entry name" value="TBOX_2"/>
    <property type="match status" value="1"/>
</dbReference>
<keyword evidence="4" id="KW-0804">Transcription</keyword>
<dbReference type="PANTHER" id="PTHR11267">
    <property type="entry name" value="T-BOX PROTEIN-RELATED"/>
    <property type="match status" value="1"/>
</dbReference>
<evidence type="ECO:0000256" key="3">
    <source>
        <dbReference type="ARBA" id="ARBA00023125"/>
    </source>
</evidence>
<dbReference type="SMART" id="SM00425">
    <property type="entry name" value="TBOX"/>
    <property type="match status" value="1"/>
</dbReference>
<reference evidence="8 9" key="2">
    <citation type="submission" date="2018-11" db="EMBL/GenBank/DDBJ databases">
        <authorList>
            <consortium name="Pathogen Informatics"/>
        </authorList>
    </citation>
    <scope>NUCLEOTIDE SEQUENCE [LARGE SCALE GENOMIC DNA]</scope>
    <source>
        <strain evidence="8 9">Egypt</strain>
    </source>
</reference>
<dbReference type="InterPro" id="IPR036960">
    <property type="entry name" value="T-box_sf"/>
</dbReference>
<dbReference type="InterPro" id="IPR008967">
    <property type="entry name" value="p53-like_TF_DNA-bd_sf"/>
</dbReference>
<dbReference type="WBParaSite" id="ECPE_0000395701-mRNA-1">
    <property type="protein sequence ID" value="ECPE_0000395701-mRNA-1"/>
    <property type="gene ID" value="ECPE_0000395701"/>
</dbReference>
<proteinExistence type="predicted"/>
<dbReference type="Proteomes" id="UP000272942">
    <property type="component" value="Unassembled WGS sequence"/>
</dbReference>
<protein>
    <submittedName>
        <fullName evidence="10">T-box domain-containing protein</fullName>
    </submittedName>
</protein>
<dbReference type="GO" id="GO:0045893">
    <property type="term" value="P:positive regulation of DNA-templated transcription"/>
    <property type="evidence" value="ECO:0007669"/>
    <property type="project" value="InterPro"/>
</dbReference>
<dbReference type="Pfam" id="PF00907">
    <property type="entry name" value="T-box"/>
    <property type="match status" value="1"/>
</dbReference>
<evidence type="ECO:0000256" key="6">
    <source>
        <dbReference type="PROSITE-ProRule" id="PRU00201"/>
    </source>
</evidence>
<dbReference type="GO" id="GO:0005634">
    <property type="term" value="C:nucleus"/>
    <property type="evidence" value="ECO:0007669"/>
    <property type="project" value="UniProtKB-SubCell"/>
</dbReference>
<gene>
    <name evidence="8" type="ORF">ECPE_LOCUS3950</name>
</gene>
<dbReference type="GO" id="GO:0000981">
    <property type="term" value="F:DNA-binding transcription factor activity, RNA polymerase II-specific"/>
    <property type="evidence" value="ECO:0007669"/>
    <property type="project" value="TreeGrafter"/>
</dbReference>
<comment type="subcellular location">
    <subcellularLocation>
        <location evidence="1 6">Nucleus</location>
    </subcellularLocation>
</comment>
<dbReference type="EMBL" id="UZAN01040839">
    <property type="protein sequence ID" value="VDP71122.1"/>
    <property type="molecule type" value="Genomic_DNA"/>
</dbReference>
<keyword evidence="2" id="KW-0805">Transcription regulation</keyword>
<dbReference type="SUPFAM" id="SSF49417">
    <property type="entry name" value="p53-like transcription factors"/>
    <property type="match status" value="1"/>
</dbReference>
<evidence type="ECO:0000313" key="10">
    <source>
        <dbReference type="WBParaSite" id="ECPE_0000395701-mRNA-1"/>
    </source>
</evidence>
<dbReference type="PANTHER" id="PTHR11267:SF181">
    <property type="entry name" value="OPTOMOTOR-BLIND PROTEIN"/>
    <property type="match status" value="1"/>
</dbReference>
<dbReference type="GO" id="GO:0001708">
    <property type="term" value="P:cell fate specification"/>
    <property type="evidence" value="ECO:0007669"/>
    <property type="project" value="TreeGrafter"/>
</dbReference>
<name>A0A183AAG5_9TREM</name>
<accession>A0A183AAG5</accession>
<evidence type="ECO:0000256" key="1">
    <source>
        <dbReference type="ARBA" id="ARBA00004123"/>
    </source>
</evidence>
<evidence type="ECO:0000313" key="9">
    <source>
        <dbReference type="Proteomes" id="UP000272942"/>
    </source>
</evidence>
<dbReference type="GO" id="GO:0000978">
    <property type="term" value="F:RNA polymerase II cis-regulatory region sequence-specific DNA binding"/>
    <property type="evidence" value="ECO:0007669"/>
    <property type="project" value="InterPro"/>
</dbReference>
<comment type="caution">
    <text evidence="6">Lacks conserved residue(s) required for the propagation of feature annotation.</text>
</comment>
<organism evidence="10">
    <name type="scientific">Echinostoma caproni</name>
    <dbReference type="NCBI Taxonomy" id="27848"/>
    <lineage>
        <taxon>Eukaryota</taxon>
        <taxon>Metazoa</taxon>
        <taxon>Spiralia</taxon>
        <taxon>Lophotrochozoa</taxon>
        <taxon>Platyhelminthes</taxon>
        <taxon>Trematoda</taxon>
        <taxon>Digenea</taxon>
        <taxon>Plagiorchiida</taxon>
        <taxon>Echinostomata</taxon>
        <taxon>Echinostomatoidea</taxon>
        <taxon>Echinostomatidae</taxon>
        <taxon>Echinostoma</taxon>
    </lineage>
</organism>
<dbReference type="PROSITE" id="PS50252">
    <property type="entry name" value="TBOX_3"/>
    <property type="match status" value="1"/>
</dbReference>